<sequence>MVRVSAHFETNFVPNSKKCPICQSAYWNTTSTVIFPVDPEVPQEILVLFRKIKMTGEMLYVIGCEPRSRNGMDIVDNLYRDFWQLYRRLVQHNVRFLQD</sequence>
<evidence type="ECO:0000313" key="2">
    <source>
        <dbReference type="Proteomes" id="UP000230233"/>
    </source>
</evidence>
<dbReference type="AlphaFoldDB" id="A0A2G5TTL4"/>
<accession>A0A2G5TTL4</accession>
<name>A0A2G5TTL4_9PELO</name>
<proteinExistence type="predicted"/>
<keyword evidence="2" id="KW-1185">Reference proteome</keyword>
<protein>
    <submittedName>
        <fullName evidence="1">Uncharacterized protein</fullName>
    </submittedName>
</protein>
<gene>
    <name evidence="1" type="primary">Cnig_chr_V.g21819</name>
    <name evidence="1" type="ORF">B9Z55_021819</name>
</gene>
<reference evidence="2" key="1">
    <citation type="submission" date="2017-10" db="EMBL/GenBank/DDBJ databases">
        <title>Rapid genome shrinkage in a self-fertile nematode reveals novel sperm competition proteins.</title>
        <authorList>
            <person name="Yin D."/>
            <person name="Schwarz E.M."/>
            <person name="Thomas C.G."/>
            <person name="Felde R.L."/>
            <person name="Korf I.F."/>
            <person name="Cutter A.D."/>
            <person name="Schartner C.M."/>
            <person name="Ralston E.J."/>
            <person name="Meyer B.J."/>
            <person name="Haag E.S."/>
        </authorList>
    </citation>
    <scope>NUCLEOTIDE SEQUENCE [LARGE SCALE GENOMIC DNA]</scope>
    <source>
        <strain evidence="2">JU1422</strain>
    </source>
</reference>
<organism evidence="1 2">
    <name type="scientific">Caenorhabditis nigoni</name>
    <dbReference type="NCBI Taxonomy" id="1611254"/>
    <lineage>
        <taxon>Eukaryota</taxon>
        <taxon>Metazoa</taxon>
        <taxon>Ecdysozoa</taxon>
        <taxon>Nematoda</taxon>
        <taxon>Chromadorea</taxon>
        <taxon>Rhabditida</taxon>
        <taxon>Rhabditina</taxon>
        <taxon>Rhabditomorpha</taxon>
        <taxon>Rhabditoidea</taxon>
        <taxon>Rhabditidae</taxon>
        <taxon>Peloderinae</taxon>
        <taxon>Caenorhabditis</taxon>
    </lineage>
</organism>
<dbReference type="Proteomes" id="UP000230233">
    <property type="component" value="Chromosome V"/>
</dbReference>
<dbReference type="EMBL" id="PDUG01000005">
    <property type="protein sequence ID" value="PIC30649.1"/>
    <property type="molecule type" value="Genomic_DNA"/>
</dbReference>
<comment type="caution">
    <text evidence="1">The sequence shown here is derived from an EMBL/GenBank/DDBJ whole genome shotgun (WGS) entry which is preliminary data.</text>
</comment>
<evidence type="ECO:0000313" key="1">
    <source>
        <dbReference type="EMBL" id="PIC30649.1"/>
    </source>
</evidence>